<dbReference type="PROSITE" id="PS51352">
    <property type="entry name" value="THIOREDOXIN_2"/>
    <property type="match status" value="1"/>
</dbReference>
<sequence length="383" mass="43228">MKQLFLILFLTSLYFSCDSQSQPNQSSTRQPASTATQEVTISGKVKFPQQGYIVLSELQQNGFKNLDSVQLKKDNTYTLKNKAGEAGFYMLNFFDKQKVLLIVDTKNLTVDADGNSPAGNYSLKGSKDAEDLQKITKLQNELQAKVSGLEGKFQAANAKKDEKEKLKLQQQYFGMQAEFVGKLKEQMRQIGPTLASWYATNLLNPEEEYVFLDSLNKGFQKQIPNSHYVKEFNQKLDQYKNVVSIGQQAPEITLDSPEGKQVSLSSLRGKYVLIDFWASWCGPCRHENPNVVRMYNKFKGKNFEIFGVSLDKSKDKWLEAIKADGLSWVHVSDLQYWQSAGAKLYNVQGIPATFLVDPNGKVIAKNLRGQALEDKLDQVLAQK</sequence>
<dbReference type="InterPro" id="IPR025380">
    <property type="entry name" value="DUF4369"/>
</dbReference>
<evidence type="ECO:0000256" key="4">
    <source>
        <dbReference type="ARBA" id="ARBA00023284"/>
    </source>
</evidence>
<dbReference type="PANTHER" id="PTHR42852:SF6">
    <property type="entry name" value="THIOL:DISULFIDE INTERCHANGE PROTEIN DSBE"/>
    <property type="match status" value="1"/>
</dbReference>
<evidence type="ECO:0000313" key="8">
    <source>
        <dbReference type="EMBL" id="QHT68908.1"/>
    </source>
</evidence>
<keyword evidence="2" id="KW-0201">Cytochrome c-type biogenesis</keyword>
<dbReference type="RefSeq" id="WP_162444909.1">
    <property type="nucleotide sequence ID" value="NZ_CP048222.1"/>
</dbReference>
<dbReference type="GO" id="GO:0016209">
    <property type="term" value="F:antioxidant activity"/>
    <property type="evidence" value="ECO:0007669"/>
    <property type="project" value="InterPro"/>
</dbReference>
<protein>
    <submittedName>
        <fullName evidence="8">AhpC/TSA family protein</fullName>
    </submittedName>
</protein>
<organism evidence="8 9">
    <name type="scientific">Rhodocytophaga rosea</name>
    <dbReference type="NCBI Taxonomy" id="2704465"/>
    <lineage>
        <taxon>Bacteria</taxon>
        <taxon>Pseudomonadati</taxon>
        <taxon>Bacteroidota</taxon>
        <taxon>Cytophagia</taxon>
        <taxon>Cytophagales</taxon>
        <taxon>Rhodocytophagaceae</taxon>
        <taxon>Rhodocytophaga</taxon>
    </lineage>
</organism>
<evidence type="ECO:0000259" key="7">
    <source>
        <dbReference type="PROSITE" id="PS51352"/>
    </source>
</evidence>
<dbReference type="PROSITE" id="PS00194">
    <property type="entry name" value="THIOREDOXIN_1"/>
    <property type="match status" value="1"/>
</dbReference>
<dbReference type="EMBL" id="CP048222">
    <property type="protein sequence ID" value="QHT68908.1"/>
    <property type="molecule type" value="Genomic_DNA"/>
</dbReference>
<dbReference type="GO" id="GO:0017004">
    <property type="term" value="P:cytochrome complex assembly"/>
    <property type="evidence" value="ECO:0007669"/>
    <property type="project" value="UniProtKB-KW"/>
</dbReference>
<dbReference type="PANTHER" id="PTHR42852">
    <property type="entry name" value="THIOL:DISULFIDE INTERCHANGE PROTEIN DSBE"/>
    <property type="match status" value="1"/>
</dbReference>
<proteinExistence type="predicted"/>
<reference evidence="8 9" key="1">
    <citation type="submission" date="2020-01" db="EMBL/GenBank/DDBJ databases">
        <authorList>
            <person name="Kim M.K."/>
        </authorList>
    </citation>
    <scope>NUCLEOTIDE SEQUENCE [LARGE SCALE GENOMIC DNA]</scope>
    <source>
        <strain evidence="8 9">172606-1</strain>
    </source>
</reference>
<feature type="coiled-coil region" evidence="5">
    <location>
        <begin position="132"/>
        <end position="159"/>
    </location>
</feature>
<dbReference type="GO" id="GO:0030313">
    <property type="term" value="C:cell envelope"/>
    <property type="evidence" value="ECO:0007669"/>
    <property type="project" value="UniProtKB-SubCell"/>
</dbReference>
<keyword evidence="9" id="KW-1185">Reference proteome</keyword>
<dbReference type="InterPro" id="IPR013766">
    <property type="entry name" value="Thioredoxin_domain"/>
</dbReference>
<keyword evidence="6" id="KW-0732">Signal</keyword>
<evidence type="ECO:0000256" key="2">
    <source>
        <dbReference type="ARBA" id="ARBA00022748"/>
    </source>
</evidence>
<dbReference type="Pfam" id="PF14289">
    <property type="entry name" value="DUF4369"/>
    <property type="match status" value="1"/>
</dbReference>
<feature type="signal peptide" evidence="6">
    <location>
        <begin position="1"/>
        <end position="21"/>
    </location>
</feature>
<dbReference type="Gene3D" id="3.40.30.10">
    <property type="entry name" value="Glutaredoxin"/>
    <property type="match status" value="1"/>
</dbReference>
<dbReference type="SUPFAM" id="SSF52833">
    <property type="entry name" value="Thioredoxin-like"/>
    <property type="match status" value="1"/>
</dbReference>
<feature type="domain" description="Thioredoxin" evidence="7">
    <location>
        <begin position="243"/>
        <end position="383"/>
    </location>
</feature>
<dbReference type="AlphaFoldDB" id="A0A6C0GLL0"/>
<evidence type="ECO:0000256" key="1">
    <source>
        <dbReference type="ARBA" id="ARBA00004196"/>
    </source>
</evidence>
<dbReference type="CDD" id="cd02966">
    <property type="entry name" value="TlpA_like_family"/>
    <property type="match status" value="1"/>
</dbReference>
<dbReference type="KEGG" id="rhoz:GXP67_20765"/>
<accession>A0A6C0GLL0</accession>
<name>A0A6C0GLL0_9BACT</name>
<dbReference type="InterPro" id="IPR017937">
    <property type="entry name" value="Thioredoxin_CS"/>
</dbReference>
<keyword evidence="5" id="KW-0175">Coiled coil</keyword>
<dbReference type="Pfam" id="PF00578">
    <property type="entry name" value="AhpC-TSA"/>
    <property type="match status" value="1"/>
</dbReference>
<keyword evidence="3" id="KW-1015">Disulfide bond</keyword>
<dbReference type="GO" id="GO:0016491">
    <property type="term" value="F:oxidoreductase activity"/>
    <property type="evidence" value="ECO:0007669"/>
    <property type="project" value="InterPro"/>
</dbReference>
<dbReference type="Proteomes" id="UP000480178">
    <property type="component" value="Chromosome"/>
</dbReference>
<evidence type="ECO:0000313" key="9">
    <source>
        <dbReference type="Proteomes" id="UP000480178"/>
    </source>
</evidence>
<gene>
    <name evidence="8" type="ORF">GXP67_20765</name>
</gene>
<dbReference type="InterPro" id="IPR050553">
    <property type="entry name" value="Thioredoxin_ResA/DsbE_sf"/>
</dbReference>
<dbReference type="InterPro" id="IPR036249">
    <property type="entry name" value="Thioredoxin-like_sf"/>
</dbReference>
<evidence type="ECO:0000256" key="5">
    <source>
        <dbReference type="SAM" id="Coils"/>
    </source>
</evidence>
<keyword evidence="4" id="KW-0676">Redox-active center</keyword>
<feature type="chain" id="PRO_5025519877" evidence="6">
    <location>
        <begin position="22"/>
        <end position="383"/>
    </location>
</feature>
<comment type="subcellular location">
    <subcellularLocation>
        <location evidence="1">Cell envelope</location>
    </subcellularLocation>
</comment>
<evidence type="ECO:0000256" key="3">
    <source>
        <dbReference type="ARBA" id="ARBA00023157"/>
    </source>
</evidence>
<dbReference type="InterPro" id="IPR000866">
    <property type="entry name" value="AhpC/TSA"/>
</dbReference>
<evidence type="ECO:0000256" key="6">
    <source>
        <dbReference type="SAM" id="SignalP"/>
    </source>
</evidence>